<evidence type="ECO:0000256" key="4">
    <source>
        <dbReference type="ARBA" id="ARBA00022989"/>
    </source>
</evidence>
<feature type="transmembrane region" description="Helical" evidence="6">
    <location>
        <begin position="163"/>
        <end position="183"/>
    </location>
</feature>
<reference evidence="8" key="1">
    <citation type="submission" date="2023-07" db="EMBL/GenBank/DDBJ databases">
        <title>The genome sequence of Rhodocytophaga aerolata KACC 12507.</title>
        <authorList>
            <person name="Zhang X."/>
        </authorList>
    </citation>
    <scope>NUCLEOTIDE SEQUENCE</scope>
    <source>
        <strain evidence="8">KACC 12507</strain>
    </source>
</reference>
<dbReference type="Pfam" id="PF09335">
    <property type="entry name" value="VTT_dom"/>
    <property type="match status" value="1"/>
</dbReference>
<proteinExistence type="inferred from homology"/>
<name>A0ABT8QZ49_9BACT</name>
<comment type="subcellular location">
    <subcellularLocation>
        <location evidence="1 6">Cell membrane</location>
        <topology evidence="1 6">Multi-pass membrane protein</topology>
    </subcellularLocation>
</comment>
<dbReference type="PANTHER" id="PTHR12677:SF59">
    <property type="entry name" value="GOLGI APPARATUS MEMBRANE PROTEIN TVP38-RELATED"/>
    <property type="match status" value="1"/>
</dbReference>
<comment type="caution">
    <text evidence="8">The sequence shown here is derived from an EMBL/GenBank/DDBJ whole genome shotgun (WGS) entry which is preliminary data.</text>
</comment>
<feature type="transmembrane region" description="Helical" evidence="6">
    <location>
        <begin position="132"/>
        <end position="156"/>
    </location>
</feature>
<protein>
    <recommendedName>
        <fullName evidence="6">TVP38/TMEM64 family membrane protein</fullName>
    </recommendedName>
</protein>
<comment type="similarity">
    <text evidence="6">Belongs to the TVP38/TMEM64 family.</text>
</comment>
<dbReference type="Proteomes" id="UP001168528">
    <property type="component" value="Unassembled WGS sequence"/>
</dbReference>
<evidence type="ECO:0000256" key="3">
    <source>
        <dbReference type="ARBA" id="ARBA00022692"/>
    </source>
</evidence>
<dbReference type="PANTHER" id="PTHR12677">
    <property type="entry name" value="GOLGI APPARATUS MEMBRANE PROTEIN TVP38-RELATED"/>
    <property type="match status" value="1"/>
</dbReference>
<sequence>MPLPKFIEENKKSLLYTSLMGVMAIIVSSVVTFYAARYEAEIQNFEWYHWFLFYVATSFTMAFAMTPTTFIALLSGYFLGWSSLPGVCISYLLASYIGYQAASFIDNGKFMQTISEKKGVKEWIDRLKSNQWSIIVLARLSPILPFAIMNVVLSIVKTDLKKFIICSFVGMFPRTVMTIWVGTQASAFRNLMEENHENQYMRLAMIVLIVISFAGLFYYGIKAFRKTVEQRTY</sequence>
<dbReference type="InterPro" id="IPR015414">
    <property type="entry name" value="TMEM64"/>
</dbReference>
<feature type="transmembrane region" description="Helical" evidence="6">
    <location>
        <begin position="14"/>
        <end position="35"/>
    </location>
</feature>
<keyword evidence="5 6" id="KW-0472">Membrane</keyword>
<feature type="domain" description="VTT" evidence="7">
    <location>
        <begin position="67"/>
        <end position="183"/>
    </location>
</feature>
<keyword evidence="3 6" id="KW-0812">Transmembrane</keyword>
<feature type="transmembrane region" description="Helical" evidence="6">
    <location>
        <begin position="203"/>
        <end position="221"/>
    </location>
</feature>
<keyword evidence="4 6" id="KW-1133">Transmembrane helix</keyword>
<evidence type="ECO:0000256" key="6">
    <source>
        <dbReference type="RuleBase" id="RU366058"/>
    </source>
</evidence>
<keyword evidence="9" id="KW-1185">Reference proteome</keyword>
<keyword evidence="2 6" id="KW-1003">Cell membrane</keyword>
<evidence type="ECO:0000256" key="1">
    <source>
        <dbReference type="ARBA" id="ARBA00004651"/>
    </source>
</evidence>
<evidence type="ECO:0000313" key="8">
    <source>
        <dbReference type="EMBL" id="MDO1445117.1"/>
    </source>
</evidence>
<evidence type="ECO:0000256" key="2">
    <source>
        <dbReference type="ARBA" id="ARBA00022475"/>
    </source>
</evidence>
<feature type="transmembrane region" description="Helical" evidence="6">
    <location>
        <begin position="78"/>
        <end position="99"/>
    </location>
</feature>
<evidence type="ECO:0000259" key="7">
    <source>
        <dbReference type="Pfam" id="PF09335"/>
    </source>
</evidence>
<dbReference type="InterPro" id="IPR032816">
    <property type="entry name" value="VTT_dom"/>
</dbReference>
<dbReference type="RefSeq" id="WP_302035911.1">
    <property type="nucleotide sequence ID" value="NZ_JAUKPO010000001.1"/>
</dbReference>
<dbReference type="EMBL" id="JAUKPO010000001">
    <property type="protein sequence ID" value="MDO1445117.1"/>
    <property type="molecule type" value="Genomic_DNA"/>
</dbReference>
<evidence type="ECO:0000313" key="9">
    <source>
        <dbReference type="Proteomes" id="UP001168528"/>
    </source>
</evidence>
<evidence type="ECO:0000256" key="5">
    <source>
        <dbReference type="ARBA" id="ARBA00023136"/>
    </source>
</evidence>
<gene>
    <name evidence="8" type="ORF">Q0590_02590</name>
</gene>
<organism evidence="8 9">
    <name type="scientific">Rhodocytophaga aerolata</name>
    <dbReference type="NCBI Taxonomy" id="455078"/>
    <lineage>
        <taxon>Bacteria</taxon>
        <taxon>Pseudomonadati</taxon>
        <taxon>Bacteroidota</taxon>
        <taxon>Cytophagia</taxon>
        <taxon>Cytophagales</taxon>
        <taxon>Rhodocytophagaceae</taxon>
        <taxon>Rhodocytophaga</taxon>
    </lineage>
</organism>
<feature type="transmembrane region" description="Helical" evidence="6">
    <location>
        <begin position="47"/>
        <end position="66"/>
    </location>
</feature>
<accession>A0ABT8QZ49</accession>